<reference evidence="1" key="1">
    <citation type="submission" date="2016-05" db="EMBL/GenBank/DDBJ databases">
        <authorList>
            <person name="Cock P.J.A."/>
            <person name="Cock P.J.A."/>
        </authorList>
    </citation>
    <scope>NUCLEOTIDE SEQUENCE</scope>
    <source>
        <strain evidence="1">PWN146_assembly</strain>
    </source>
</reference>
<gene>
    <name evidence="1" type="primary">entC_2</name>
    <name evidence="1" type="ORF">PWN146_04790</name>
</gene>
<sequence length="123" mass="13726">MDTAVNDINRKEMQEREEHRFAADFSPASGFFFTSPFRSLTTTGCFSRIRLPAADGADLNGEFQRSVRQAFAEARQAGIKKTAAVRRHPVRYPAAFGAVYSAAEPLVRSRRLYGRRSAAGERP</sequence>
<evidence type="ECO:0000313" key="1">
    <source>
        <dbReference type="EMBL" id="SAY46031.1"/>
    </source>
</evidence>
<dbReference type="EC" id="5.4.4.2" evidence="1"/>
<proteinExistence type="predicted"/>
<accession>A0A1C3HLV6</accession>
<dbReference type="EMBL" id="LT575490">
    <property type="protein sequence ID" value="SAY46031.1"/>
    <property type="molecule type" value="Genomic_DNA"/>
</dbReference>
<name>A0A1C3HLV6_SERMA</name>
<dbReference type="AlphaFoldDB" id="A0A1C3HLV6"/>
<protein>
    <submittedName>
        <fullName evidence="1">Isochorismate synthase EntC</fullName>
        <ecNumber evidence="1">5.4.4.2</ecNumber>
    </submittedName>
</protein>
<organism evidence="1">
    <name type="scientific">Serratia marcescens</name>
    <dbReference type="NCBI Taxonomy" id="615"/>
    <lineage>
        <taxon>Bacteria</taxon>
        <taxon>Pseudomonadati</taxon>
        <taxon>Pseudomonadota</taxon>
        <taxon>Gammaproteobacteria</taxon>
        <taxon>Enterobacterales</taxon>
        <taxon>Yersiniaceae</taxon>
        <taxon>Serratia</taxon>
    </lineage>
</organism>
<keyword evidence="1" id="KW-0413">Isomerase</keyword>
<dbReference type="GO" id="GO:0008909">
    <property type="term" value="F:isochorismate synthase activity"/>
    <property type="evidence" value="ECO:0007669"/>
    <property type="project" value="UniProtKB-EC"/>
</dbReference>